<evidence type="ECO:0000313" key="2">
    <source>
        <dbReference type="Proteomes" id="UP000887564"/>
    </source>
</evidence>
<reference evidence="3" key="1">
    <citation type="submission" date="2022-11" db="UniProtKB">
        <authorList>
            <consortium name="WormBaseParasite"/>
        </authorList>
    </citation>
    <scope>IDENTIFICATION</scope>
</reference>
<dbReference type="InterPro" id="IPR011009">
    <property type="entry name" value="Kinase-like_dom_sf"/>
</dbReference>
<dbReference type="WBParaSite" id="PEQ_0000753201-mRNA-1">
    <property type="protein sequence ID" value="PEQ_0000753201-mRNA-1"/>
    <property type="gene ID" value="PEQ_0000753201"/>
</dbReference>
<protein>
    <submittedName>
        <fullName evidence="3">Serine-threonine/tyrosine-protein kinase catalytic domain-containing protein</fullName>
    </submittedName>
</protein>
<evidence type="ECO:0000259" key="1">
    <source>
        <dbReference type="Pfam" id="PF07714"/>
    </source>
</evidence>
<sequence>LQKRLYYVYGYAFKTIPDLIAYHTRNRVNVIKFYGVAATKEPIMIVMELASGGSLLARVQDVKNPVSAVAFLLFDV</sequence>
<proteinExistence type="predicted"/>
<accession>A0A914RM83</accession>
<dbReference type="SUPFAM" id="SSF56112">
    <property type="entry name" value="Protein kinase-like (PK-like)"/>
    <property type="match status" value="1"/>
</dbReference>
<organism evidence="2 3">
    <name type="scientific">Parascaris equorum</name>
    <name type="common">Equine roundworm</name>
    <dbReference type="NCBI Taxonomy" id="6256"/>
    <lineage>
        <taxon>Eukaryota</taxon>
        <taxon>Metazoa</taxon>
        <taxon>Ecdysozoa</taxon>
        <taxon>Nematoda</taxon>
        <taxon>Chromadorea</taxon>
        <taxon>Rhabditida</taxon>
        <taxon>Spirurina</taxon>
        <taxon>Ascaridomorpha</taxon>
        <taxon>Ascaridoidea</taxon>
        <taxon>Ascarididae</taxon>
        <taxon>Parascaris</taxon>
    </lineage>
</organism>
<name>A0A914RM83_PAREQ</name>
<dbReference type="Proteomes" id="UP000887564">
    <property type="component" value="Unplaced"/>
</dbReference>
<dbReference type="AlphaFoldDB" id="A0A914RM83"/>
<dbReference type="GO" id="GO:0004672">
    <property type="term" value="F:protein kinase activity"/>
    <property type="evidence" value="ECO:0007669"/>
    <property type="project" value="InterPro"/>
</dbReference>
<dbReference type="InterPro" id="IPR001245">
    <property type="entry name" value="Ser-Thr/Tyr_kinase_cat_dom"/>
</dbReference>
<dbReference type="Pfam" id="PF07714">
    <property type="entry name" value="PK_Tyr_Ser-Thr"/>
    <property type="match status" value="1"/>
</dbReference>
<dbReference type="Gene3D" id="3.30.200.20">
    <property type="entry name" value="Phosphorylase Kinase, domain 1"/>
    <property type="match status" value="1"/>
</dbReference>
<keyword evidence="2" id="KW-1185">Reference proteome</keyword>
<feature type="domain" description="Serine-threonine/tyrosine-protein kinase catalytic" evidence="1">
    <location>
        <begin position="26"/>
        <end position="69"/>
    </location>
</feature>
<evidence type="ECO:0000313" key="3">
    <source>
        <dbReference type="WBParaSite" id="PEQ_0000753201-mRNA-1"/>
    </source>
</evidence>